<reference evidence="2" key="1">
    <citation type="submission" date="2023-06" db="EMBL/GenBank/DDBJ databases">
        <title>Genome-scale phylogeny and comparative genomics of the fungal order Sordariales.</title>
        <authorList>
            <consortium name="Lawrence Berkeley National Laboratory"/>
            <person name="Hensen N."/>
            <person name="Bonometti L."/>
            <person name="Westerberg I."/>
            <person name="Brannstrom I.O."/>
            <person name="Guillou S."/>
            <person name="Cros-Aarteil S."/>
            <person name="Calhoun S."/>
            <person name="Haridas S."/>
            <person name="Kuo A."/>
            <person name="Mondo S."/>
            <person name="Pangilinan J."/>
            <person name="Riley R."/>
            <person name="LaButti K."/>
            <person name="Andreopoulos B."/>
            <person name="Lipzen A."/>
            <person name="Chen C."/>
            <person name="Yanf M."/>
            <person name="Daum C."/>
            <person name="Ng V."/>
            <person name="Clum A."/>
            <person name="Steindorff A."/>
            <person name="Ohm R."/>
            <person name="Martin F."/>
            <person name="Silar P."/>
            <person name="Natvig D."/>
            <person name="Lalanne C."/>
            <person name="Gautier V."/>
            <person name="Ament-velasquez S.L."/>
            <person name="Kruys A."/>
            <person name="Hutchinson M.I."/>
            <person name="Powell A.J."/>
            <person name="Barry K."/>
            <person name="Miller A.N."/>
            <person name="Grigoriev I.V."/>
            <person name="Debuchy R."/>
            <person name="Gladieux P."/>
            <person name="Thoren M.H."/>
            <person name="Johannesson H."/>
        </authorList>
    </citation>
    <scope>NUCLEOTIDE SEQUENCE</scope>
    <source>
        <strain evidence="2">SMH3391-2</strain>
    </source>
</reference>
<dbReference type="EMBL" id="JAULSR010000008">
    <property type="protein sequence ID" value="KAK0612771.1"/>
    <property type="molecule type" value="Genomic_DNA"/>
</dbReference>
<proteinExistence type="predicted"/>
<evidence type="ECO:0000313" key="3">
    <source>
        <dbReference type="Proteomes" id="UP001174934"/>
    </source>
</evidence>
<evidence type="ECO:0000256" key="1">
    <source>
        <dbReference type="SAM" id="MobiDB-lite"/>
    </source>
</evidence>
<comment type="caution">
    <text evidence="2">The sequence shown here is derived from an EMBL/GenBank/DDBJ whole genome shotgun (WGS) entry which is preliminary data.</text>
</comment>
<organism evidence="2 3">
    <name type="scientific">Bombardia bombarda</name>
    <dbReference type="NCBI Taxonomy" id="252184"/>
    <lineage>
        <taxon>Eukaryota</taxon>
        <taxon>Fungi</taxon>
        <taxon>Dikarya</taxon>
        <taxon>Ascomycota</taxon>
        <taxon>Pezizomycotina</taxon>
        <taxon>Sordariomycetes</taxon>
        <taxon>Sordariomycetidae</taxon>
        <taxon>Sordariales</taxon>
        <taxon>Lasiosphaeriaceae</taxon>
        <taxon>Bombardia</taxon>
    </lineage>
</organism>
<gene>
    <name evidence="2" type="ORF">B0T17DRAFT_511150</name>
</gene>
<accession>A0AA39TPX6</accession>
<feature type="compositionally biased region" description="Acidic residues" evidence="1">
    <location>
        <begin position="347"/>
        <end position="367"/>
    </location>
</feature>
<name>A0AA39TPX6_9PEZI</name>
<dbReference type="AlphaFoldDB" id="A0AA39TPX6"/>
<feature type="region of interest" description="Disordered" evidence="1">
    <location>
        <begin position="294"/>
        <end position="367"/>
    </location>
</feature>
<protein>
    <submittedName>
        <fullName evidence="2">Uncharacterized protein</fullName>
    </submittedName>
</protein>
<sequence length="367" mass="40406">MANFNDPVPFIEDPLEQGTNRTYLGNPIFQVEASGFTSTVTEQYVLHGYLTKEGKEPASLVVVHFSLHRDSSVRSRRFRKVTISLTFSSASRQPSDDPAIRCFSPAQDGDIGVIPTAVLRRKQNNREVSAKVEVAPAPVNLGFLYGWKDEAEWEQHLVATVSAKVEPSSRTRDRVGYNVVTWTMTENHRQKKMPGSYQLAVILERKNDEPFIVKAKVDASVDLLHALADAPKSLIGLKQPVKTYDPAKRAEWGKLEYPEQAEIDGDALGLLVNGRELDRFAYVHVVEQVTPLSLYGGKQPAEPEGPQELGGGQNQDNQRQDDSGGDAKTSLSLSLQFGTGAGKDGDNGGDDDDQDSADDDFQDAQEF</sequence>
<evidence type="ECO:0000313" key="2">
    <source>
        <dbReference type="EMBL" id="KAK0612771.1"/>
    </source>
</evidence>
<keyword evidence="3" id="KW-1185">Reference proteome</keyword>
<dbReference type="Proteomes" id="UP001174934">
    <property type="component" value="Unassembled WGS sequence"/>
</dbReference>